<feature type="domain" description="Transposase for insertion sequence element IS21-like C-terminal" evidence="1">
    <location>
        <begin position="26"/>
        <end position="95"/>
    </location>
</feature>
<dbReference type="EMBL" id="JACHFK010000003">
    <property type="protein sequence ID" value="MBB5375966.1"/>
    <property type="molecule type" value="Genomic_DNA"/>
</dbReference>
<accession>A0A7W8NNN6</accession>
<organism evidence="2 3">
    <name type="scientific">Deinococcus metalli</name>
    <dbReference type="NCBI Taxonomy" id="1141878"/>
    <lineage>
        <taxon>Bacteria</taxon>
        <taxon>Thermotogati</taxon>
        <taxon>Deinococcota</taxon>
        <taxon>Deinococci</taxon>
        <taxon>Deinococcales</taxon>
        <taxon>Deinococcaceae</taxon>
        <taxon>Deinococcus</taxon>
    </lineage>
</organism>
<dbReference type="PANTHER" id="PTHR35004:SF6">
    <property type="entry name" value="TRANSPOSASE"/>
    <property type="match status" value="1"/>
</dbReference>
<evidence type="ECO:0000259" key="1">
    <source>
        <dbReference type="Pfam" id="PF22483"/>
    </source>
</evidence>
<reference evidence="2 3" key="1">
    <citation type="submission" date="2020-08" db="EMBL/GenBank/DDBJ databases">
        <title>Genomic Encyclopedia of Type Strains, Phase IV (KMG-IV): sequencing the most valuable type-strain genomes for metagenomic binning, comparative biology and taxonomic classification.</title>
        <authorList>
            <person name="Goeker M."/>
        </authorList>
    </citation>
    <scope>NUCLEOTIDE SEQUENCE [LARGE SCALE GENOMIC DNA]</scope>
    <source>
        <strain evidence="2 3">DSM 27521</strain>
    </source>
</reference>
<gene>
    <name evidence="2" type="ORF">HNQ07_001423</name>
</gene>
<dbReference type="AlphaFoldDB" id="A0A7W8NNN6"/>
<sequence>RVHGTTRERPVDRLHQEQSALTPIPPIDTIAVFLREPRKVSWDSFVSYAGNFYGVPWSYAGQGVDVQADQVTVQIFSGGCRIAVHSRSAQRGARFVVDRQYDGMPAGGAAARRGPHLAYQQEALSDVQVEQRPLAEYAALVAIQDSVTLDEVLADVFREGSA</sequence>
<name>A0A7W8NNN6_9DEIO</name>
<dbReference type="Proteomes" id="UP000539473">
    <property type="component" value="Unassembled WGS sequence"/>
</dbReference>
<protein>
    <recommendedName>
        <fullName evidence="1">Transposase for insertion sequence element IS21-like C-terminal domain-containing protein</fullName>
    </recommendedName>
</protein>
<feature type="non-terminal residue" evidence="2">
    <location>
        <position position="1"/>
    </location>
</feature>
<proteinExistence type="predicted"/>
<evidence type="ECO:0000313" key="3">
    <source>
        <dbReference type="Proteomes" id="UP000539473"/>
    </source>
</evidence>
<comment type="caution">
    <text evidence="2">The sequence shown here is derived from an EMBL/GenBank/DDBJ whole genome shotgun (WGS) entry which is preliminary data.</text>
</comment>
<dbReference type="PANTHER" id="PTHR35004">
    <property type="entry name" value="TRANSPOSASE RV3428C-RELATED"/>
    <property type="match status" value="1"/>
</dbReference>
<dbReference type="InterPro" id="IPR054353">
    <property type="entry name" value="IstA-like_C"/>
</dbReference>
<dbReference type="Pfam" id="PF22483">
    <property type="entry name" value="Mu-transpos_C_2"/>
    <property type="match status" value="1"/>
</dbReference>
<evidence type="ECO:0000313" key="2">
    <source>
        <dbReference type="EMBL" id="MBB5375966.1"/>
    </source>
</evidence>